<dbReference type="GO" id="GO:0043565">
    <property type="term" value="F:sequence-specific DNA binding"/>
    <property type="evidence" value="ECO:0007669"/>
    <property type="project" value="InterPro"/>
</dbReference>
<dbReference type="RefSeq" id="WP_058723518.1">
    <property type="nucleotide sequence ID" value="NZ_LMUA01000020.1"/>
</dbReference>
<organism evidence="5 6">
    <name type="scientific">Ruthenibacterium lactatiformans</name>
    <dbReference type="NCBI Taxonomy" id="1550024"/>
    <lineage>
        <taxon>Bacteria</taxon>
        <taxon>Bacillati</taxon>
        <taxon>Bacillota</taxon>
        <taxon>Clostridia</taxon>
        <taxon>Eubacteriales</taxon>
        <taxon>Oscillospiraceae</taxon>
        <taxon>Ruthenibacterium</taxon>
    </lineage>
</organism>
<feature type="domain" description="HTH araC/xylS-type" evidence="4">
    <location>
        <begin position="38"/>
        <end position="136"/>
    </location>
</feature>
<sequence>MKAYLFLMLSEIACHYQKDVPSLNPSRRDVPVLQDSFTKVLDYIEENLTQDITIDQLSQVAAMNRYYFSTFFKKQMSESPVQYITRKRIRLAIELLKDENLSILEVALRSGFNNAANFNRAFRQLTETSPSEYRKKQKKDRR</sequence>
<dbReference type="PRINTS" id="PR00032">
    <property type="entry name" value="HTHARAC"/>
</dbReference>
<comment type="caution">
    <text evidence="5">The sequence shown here is derived from an EMBL/GenBank/DDBJ whole genome shotgun (WGS) entry which is preliminary data.</text>
</comment>
<dbReference type="SMART" id="SM00342">
    <property type="entry name" value="HTH_ARAC"/>
    <property type="match status" value="1"/>
</dbReference>
<reference evidence="5 6" key="1">
    <citation type="submission" date="2015-10" db="EMBL/GenBank/DDBJ databases">
        <title>A novel member of the family Ruminococcaceae isolated from human faeces.</title>
        <authorList>
            <person name="Shkoporov A.N."/>
            <person name="Chaplin A.V."/>
            <person name="Motuzova O.V."/>
            <person name="Kafarskaia L.I."/>
            <person name="Efimov B.A."/>
        </authorList>
    </citation>
    <scope>NUCLEOTIDE SEQUENCE [LARGE SCALE GENOMIC DNA]</scope>
    <source>
        <strain evidence="5 6">668</strain>
    </source>
</reference>
<dbReference type="PANTHER" id="PTHR43280">
    <property type="entry name" value="ARAC-FAMILY TRANSCRIPTIONAL REGULATOR"/>
    <property type="match status" value="1"/>
</dbReference>
<accession>A0A0W7TNU1</accession>
<dbReference type="InterPro" id="IPR018062">
    <property type="entry name" value="HTH_AraC-typ_CS"/>
</dbReference>
<keyword evidence="2" id="KW-0238">DNA-binding</keyword>
<proteinExistence type="predicted"/>
<evidence type="ECO:0000256" key="2">
    <source>
        <dbReference type="ARBA" id="ARBA00023125"/>
    </source>
</evidence>
<dbReference type="Pfam" id="PF12833">
    <property type="entry name" value="HTH_18"/>
    <property type="match status" value="1"/>
</dbReference>
<dbReference type="GO" id="GO:0003700">
    <property type="term" value="F:DNA-binding transcription factor activity"/>
    <property type="evidence" value="ECO:0007669"/>
    <property type="project" value="InterPro"/>
</dbReference>
<dbReference type="AlphaFoldDB" id="A0A0W7TNU1"/>
<evidence type="ECO:0000259" key="4">
    <source>
        <dbReference type="PROSITE" id="PS01124"/>
    </source>
</evidence>
<dbReference type="Gene3D" id="1.10.10.60">
    <property type="entry name" value="Homeodomain-like"/>
    <property type="match status" value="2"/>
</dbReference>
<keyword evidence="1" id="KW-0805">Transcription regulation</keyword>
<dbReference type="SUPFAM" id="SSF46689">
    <property type="entry name" value="Homeodomain-like"/>
    <property type="match status" value="2"/>
</dbReference>
<dbReference type="PROSITE" id="PS00041">
    <property type="entry name" value="HTH_ARAC_FAMILY_1"/>
    <property type="match status" value="1"/>
</dbReference>
<dbReference type="PROSITE" id="PS01124">
    <property type="entry name" value="HTH_ARAC_FAMILY_2"/>
    <property type="match status" value="1"/>
</dbReference>
<dbReference type="InterPro" id="IPR018060">
    <property type="entry name" value="HTH_AraC"/>
</dbReference>
<evidence type="ECO:0000313" key="5">
    <source>
        <dbReference type="EMBL" id="KUE75514.1"/>
    </source>
</evidence>
<evidence type="ECO:0000256" key="3">
    <source>
        <dbReference type="ARBA" id="ARBA00023163"/>
    </source>
</evidence>
<dbReference type="PANTHER" id="PTHR43280:SF28">
    <property type="entry name" value="HTH-TYPE TRANSCRIPTIONAL ACTIVATOR RHAS"/>
    <property type="match status" value="1"/>
</dbReference>
<dbReference type="InterPro" id="IPR020449">
    <property type="entry name" value="Tscrpt_reg_AraC-type_HTH"/>
</dbReference>
<gene>
    <name evidence="5" type="ORF">ASJ35_13425</name>
</gene>
<dbReference type="InterPro" id="IPR009057">
    <property type="entry name" value="Homeodomain-like_sf"/>
</dbReference>
<dbReference type="Proteomes" id="UP000053433">
    <property type="component" value="Unassembled WGS sequence"/>
</dbReference>
<dbReference type="EMBL" id="LMUA01000020">
    <property type="protein sequence ID" value="KUE75514.1"/>
    <property type="molecule type" value="Genomic_DNA"/>
</dbReference>
<evidence type="ECO:0000313" key="6">
    <source>
        <dbReference type="Proteomes" id="UP000053433"/>
    </source>
</evidence>
<keyword evidence="3" id="KW-0804">Transcription</keyword>
<protein>
    <recommendedName>
        <fullName evidence="4">HTH araC/xylS-type domain-containing protein</fullName>
    </recommendedName>
</protein>
<name>A0A0W7TNU1_9FIRM</name>
<evidence type="ECO:0000256" key="1">
    <source>
        <dbReference type="ARBA" id="ARBA00023015"/>
    </source>
</evidence>